<gene>
    <name evidence="3" type="ORF">CODIS_28550</name>
</gene>
<evidence type="ECO:0000259" key="1">
    <source>
        <dbReference type="Pfam" id="PF06202"/>
    </source>
</evidence>
<name>A0A7Z0VKL8_9GAMM</name>
<reference evidence="3 4" key="1">
    <citation type="submission" date="2016-06" db="EMBL/GenBank/DDBJ databases">
        <title>Genome sequence of endosymbiont of Candidatus Endolucinida thiodiazotropha.</title>
        <authorList>
            <person name="Poehlein A."/>
            <person name="Koenig S."/>
            <person name="Heiden S.E."/>
            <person name="Thuermer A."/>
            <person name="Voget S."/>
            <person name="Daniel R."/>
            <person name="Markert S."/>
            <person name="Gros O."/>
            <person name="Schweder T."/>
        </authorList>
    </citation>
    <scope>NUCLEOTIDE SEQUENCE [LARGE SCALE GENOMIC DNA]</scope>
    <source>
        <strain evidence="3 4">COS</strain>
    </source>
</reference>
<dbReference type="EMBL" id="MARB01000016">
    <property type="protein sequence ID" value="ODJ86899.1"/>
    <property type="molecule type" value="Genomic_DNA"/>
</dbReference>
<dbReference type="InterPro" id="IPR012341">
    <property type="entry name" value="6hp_glycosidase-like_sf"/>
</dbReference>
<proteinExistence type="predicted"/>
<sequence length="660" mass="74096">MSIRFGRAVCGDLNRAERCEWLLTNGSGAYAAGTIASSLTRRYHGLLIAPLSGALDHHLMMAKGDATLRLDGREWPLFTNRWYGNVIEPHGYRYLESFRLLGRMPVWRFTLGQMNLEMRIWMERGQATTYVAYRLSGWNGKAELNVNMLANRRDHHGNMHIRDTTASVTESDCGMCIEWPEGDRLSIHTTDAAFEPWQHWYEGFLLSREEQRGLASLDNNLSVGRVTIRLQQGEWAGFAVSLENKIDFDIESSMKRFIERDAKLTKGSKGSIDGTAPDWIRRLLLSADDFLIERILPSNHTGHSIIAGYPWFGDWGRDTMISLPGLTVATGRTDIARSILLGYAELVDQGQLPNRFVGAGEQAEYNTVDAALWYFEAWRAYIDATQDDKLLKQCFKILEEMIDWHLKGTRYGIGMDPDDHLLHAGENGVQLTWMDAKVGEWVVTPRMGKPVEINALWYNTLTIMTDFAIRLGRSGQPYRDIAIAVGGSFKRFLRKDGHGLYDLLDGPTGDDAAIRPNQILAVSLPHSPLDGAACRSVVEVCGHELLCSYGLRSLSPRDKSYRGHYRGGVADRDGAYHQGTVWAWLLGHYALAEYRVKGDAEAAQKRLEPLADHLLDAGLGSISEIFDGDPPHRATGAPAQAWSVACTLDAWWRLEQAKRL</sequence>
<dbReference type="RefSeq" id="WP_069126241.1">
    <property type="nucleotide sequence ID" value="NZ_MARB01000016.1"/>
</dbReference>
<dbReference type="Proteomes" id="UP000094769">
    <property type="component" value="Unassembled WGS sequence"/>
</dbReference>
<keyword evidence="4" id="KW-1185">Reference proteome</keyword>
<dbReference type="PANTHER" id="PTHR10569">
    <property type="entry name" value="GLYCOGEN DEBRANCHING ENZYME"/>
    <property type="match status" value="1"/>
</dbReference>
<dbReference type="GO" id="GO:0004134">
    <property type="term" value="F:4-alpha-glucanotransferase activity"/>
    <property type="evidence" value="ECO:0007669"/>
    <property type="project" value="InterPro"/>
</dbReference>
<dbReference type="Pfam" id="PF12439">
    <property type="entry name" value="GDE_N"/>
    <property type="match status" value="1"/>
</dbReference>
<feature type="domain" description="Glycogen debranching enzyme bacterial and archaeal type N-terminal" evidence="2">
    <location>
        <begin position="20"/>
        <end position="235"/>
    </location>
</feature>
<dbReference type="NCBIfam" id="TIGR01561">
    <property type="entry name" value="gde_arch"/>
    <property type="match status" value="1"/>
</dbReference>
<dbReference type="InterPro" id="IPR032790">
    <property type="entry name" value="GDE_C"/>
</dbReference>
<comment type="caution">
    <text evidence="3">The sequence shown here is derived from an EMBL/GenBank/DDBJ whole genome shotgun (WGS) entry which is preliminary data.</text>
</comment>
<dbReference type="Gene3D" id="1.50.10.10">
    <property type="match status" value="1"/>
</dbReference>
<dbReference type="GO" id="GO:0005980">
    <property type="term" value="P:glycogen catabolic process"/>
    <property type="evidence" value="ECO:0007669"/>
    <property type="project" value="InterPro"/>
</dbReference>
<evidence type="ECO:0000313" key="4">
    <source>
        <dbReference type="Proteomes" id="UP000094769"/>
    </source>
</evidence>
<evidence type="ECO:0000313" key="3">
    <source>
        <dbReference type="EMBL" id="ODJ86899.1"/>
    </source>
</evidence>
<dbReference type="OrthoDB" id="9761875at2"/>
<evidence type="ECO:0000259" key="2">
    <source>
        <dbReference type="Pfam" id="PF12439"/>
    </source>
</evidence>
<dbReference type="Pfam" id="PF06202">
    <property type="entry name" value="GDE_C"/>
    <property type="match status" value="1"/>
</dbReference>
<dbReference type="FunFam" id="1.50.10.10:FF:000073">
    <property type="entry name" value="Glycogen debranching enzyme, hypothetical (TreX-like)"/>
    <property type="match status" value="1"/>
</dbReference>
<feature type="domain" description="Glycogen debranching enzyme C-terminal" evidence="1">
    <location>
        <begin position="287"/>
        <end position="648"/>
    </location>
</feature>
<dbReference type="SUPFAM" id="SSF48208">
    <property type="entry name" value="Six-hairpin glycosidases"/>
    <property type="match status" value="1"/>
</dbReference>
<dbReference type="InterPro" id="IPR008928">
    <property type="entry name" value="6-hairpin_glycosidase_sf"/>
</dbReference>
<dbReference type="GO" id="GO:0004135">
    <property type="term" value="F:amylo-alpha-1,6-glucosidase activity"/>
    <property type="evidence" value="ECO:0007669"/>
    <property type="project" value="InterPro"/>
</dbReference>
<accession>A0A7Z0VKL8</accession>
<dbReference type="InterPro" id="IPR010401">
    <property type="entry name" value="AGL/Gdb1"/>
</dbReference>
<dbReference type="AlphaFoldDB" id="A0A7Z0VKL8"/>
<dbReference type="InterPro" id="IPR024742">
    <property type="entry name" value="Glycogen_debranch_N"/>
</dbReference>
<dbReference type="PANTHER" id="PTHR10569:SF2">
    <property type="entry name" value="GLYCOGEN DEBRANCHING ENZYME"/>
    <property type="match status" value="1"/>
</dbReference>
<organism evidence="3 4">
    <name type="scientific">Candidatus Thiodiazotropha endolucinida</name>
    <dbReference type="NCBI Taxonomy" id="1655433"/>
    <lineage>
        <taxon>Bacteria</taxon>
        <taxon>Pseudomonadati</taxon>
        <taxon>Pseudomonadota</taxon>
        <taxon>Gammaproteobacteria</taxon>
        <taxon>Chromatiales</taxon>
        <taxon>Sedimenticolaceae</taxon>
        <taxon>Candidatus Thiodiazotropha</taxon>
    </lineage>
</organism>
<protein>
    <submittedName>
        <fullName evidence="3">Amylo-alpha-1,6-glucosidase</fullName>
    </submittedName>
</protein>
<dbReference type="InterPro" id="IPR006451">
    <property type="entry name" value="Glycogen_debranch_arc"/>
</dbReference>